<dbReference type="InterPro" id="IPR011009">
    <property type="entry name" value="Kinase-like_dom_sf"/>
</dbReference>
<dbReference type="PROSITE" id="PS50011">
    <property type="entry name" value="PROTEIN_KINASE_DOM"/>
    <property type="match status" value="2"/>
</dbReference>
<proteinExistence type="predicted"/>
<dbReference type="GO" id="GO:0035556">
    <property type="term" value="P:intracellular signal transduction"/>
    <property type="evidence" value="ECO:0007669"/>
    <property type="project" value="TreeGrafter"/>
</dbReference>
<name>A0A7R9M0E8_9ACAR</name>
<evidence type="ECO:0000256" key="7">
    <source>
        <dbReference type="ARBA" id="ARBA00022840"/>
    </source>
</evidence>
<evidence type="ECO:0000313" key="12">
    <source>
        <dbReference type="EMBL" id="CAD7650077.1"/>
    </source>
</evidence>
<dbReference type="AlphaFoldDB" id="A0A7R9M0E8"/>
<dbReference type="Gene3D" id="1.10.510.10">
    <property type="entry name" value="Transferase(Phosphotransferase) domain 1"/>
    <property type="match status" value="2"/>
</dbReference>
<evidence type="ECO:0000313" key="13">
    <source>
        <dbReference type="Proteomes" id="UP000728032"/>
    </source>
</evidence>
<evidence type="ECO:0000256" key="3">
    <source>
        <dbReference type="ARBA" id="ARBA00022527"/>
    </source>
</evidence>
<evidence type="ECO:0000256" key="8">
    <source>
        <dbReference type="ARBA" id="ARBA00033099"/>
    </source>
</evidence>
<dbReference type="SMART" id="SM00220">
    <property type="entry name" value="S_TKc"/>
    <property type="match status" value="2"/>
</dbReference>
<evidence type="ECO:0000256" key="9">
    <source>
        <dbReference type="ARBA" id="ARBA00047899"/>
    </source>
</evidence>
<evidence type="ECO:0000256" key="4">
    <source>
        <dbReference type="ARBA" id="ARBA00022679"/>
    </source>
</evidence>
<dbReference type="Gene3D" id="3.30.200.20">
    <property type="entry name" value="Phosphorylase Kinase, domain 1"/>
    <property type="match status" value="2"/>
</dbReference>
<evidence type="ECO:0000259" key="11">
    <source>
        <dbReference type="PROSITE" id="PS50011"/>
    </source>
</evidence>
<protein>
    <recommendedName>
        <fullName evidence="2">Serine/threonine-protein kinase greatwall</fullName>
        <ecNumber evidence="1">2.7.11.1</ecNumber>
    </recommendedName>
    <alternativeName>
        <fullName evidence="8">Microtubule-associated serine/threonine-protein kinase-like</fullName>
    </alternativeName>
</protein>
<dbReference type="GO" id="GO:0005524">
    <property type="term" value="F:ATP binding"/>
    <property type="evidence" value="ECO:0007669"/>
    <property type="project" value="UniProtKB-KW"/>
</dbReference>
<reference evidence="12" key="1">
    <citation type="submission" date="2020-11" db="EMBL/GenBank/DDBJ databases">
        <authorList>
            <person name="Tran Van P."/>
        </authorList>
    </citation>
    <scope>NUCLEOTIDE SEQUENCE</scope>
</reference>
<dbReference type="Proteomes" id="UP000728032">
    <property type="component" value="Unassembled WGS sequence"/>
</dbReference>
<organism evidence="12">
    <name type="scientific">Oppiella nova</name>
    <dbReference type="NCBI Taxonomy" id="334625"/>
    <lineage>
        <taxon>Eukaryota</taxon>
        <taxon>Metazoa</taxon>
        <taxon>Ecdysozoa</taxon>
        <taxon>Arthropoda</taxon>
        <taxon>Chelicerata</taxon>
        <taxon>Arachnida</taxon>
        <taxon>Acari</taxon>
        <taxon>Acariformes</taxon>
        <taxon>Sarcoptiformes</taxon>
        <taxon>Oribatida</taxon>
        <taxon>Brachypylina</taxon>
        <taxon>Oppioidea</taxon>
        <taxon>Oppiidae</taxon>
        <taxon>Oppiella</taxon>
    </lineage>
</organism>
<dbReference type="Pfam" id="PF00069">
    <property type="entry name" value="Pkinase"/>
    <property type="match status" value="2"/>
</dbReference>
<dbReference type="PANTHER" id="PTHR24356:SF1">
    <property type="entry name" value="SERINE_THREONINE-PROTEIN KINASE GREATWALL"/>
    <property type="match status" value="1"/>
</dbReference>
<keyword evidence="13" id="KW-1185">Reference proteome</keyword>
<feature type="domain" description="Protein kinase" evidence="11">
    <location>
        <begin position="1"/>
        <end position="217"/>
    </location>
</feature>
<dbReference type="PANTHER" id="PTHR24356">
    <property type="entry name" value="SERINE/THREONINE-PROTEIN KINASE"/>
    <property type="match status" value="1"/>
</dbReference>
<dbReference type="SUPFAM" id="SSF56112">
    <property type="entry name" value="Protein kinase-like (PK-like)"/>
    <property type="match status" value="2"/>
</dbReference>
<dbReference type="InterPro" id="IPR050236">
    <property type="entry name" value="Ser_Thr_kinase_AGC"/>
</dbReference>
<keyword evidence="3" id="KW-0723">Serine/threonine-protein kinase</keyword>
<dbReference type="EMBL" id="OC918771">
    <property type="protein sequence ID" value="CAD7650077.1"/>
    <property type="molecule type" value="Genomic_DNA"/>
</dbReference>
<keyword evidence="7" id="KW-0067">ATP-binding</keyword>
<dbReference type="FunFam" id="1.10.510.10:FF:000465">
    <property type="entry name" value="Non-specific serine/threonine protein kinase"/>
    <property type="match status" value="1"/>
</dbReference>
<keyword evidence="4" id="KW-0808">Transferase</keyword>
<dbReference type="EC" id="2.7.11.1" evidence="1"/>
<dbReference type="OrthoDB" id="6487870at2759"/>
<evidence type="ECO:0000256" key="10">
    <source>
        <dbReference type="ARBA" id="ARBA00048679"/>
    </source>
</evidence>
<evidence type="ECO:0000256" key="2">
    <source>
        <dbReference type="ARBA" id="ARBA00022148"/>
    </source>
</evidence>
<evidence type="ECO:0000256" key="6">
    <source>
        <dbReference type="ARBA" id="ARBA00022777"/>
    </source>
</evidence>
<dbReference type="GO" id="GO:0004674">
    <property type="term" value="F:protein serine/threonine kinase activity"/>
    <property type="evidence" value="ECO:0007669"/>
    <property type="project" value="UniProtKB-KW"/>
</dbReference>
<keyword evidence="5" id="KW-0547">Nucleotide-binding</keyword>
<dbReference type="InterPro" id="IPR000719">
    <property type="entry name" value="Prot_kinase_dom"/>
</dbReference>
<feature type="domain" description="Protein kinase" evidence="11">
    <location>
        <begin position="243"/>
        <end position="518"/>
    </location>
</feature>
<evidence type="ECO:0000256" key="5">
    <source>
        <dbReference type="ARBA" id="ARBA00022741"/>
    </source>
</evidence>
<gene>
    <name evidence="12" type="ORF">ONB1V03_LOCUS7622</name>
</gene>
<comment type="catalytic activity">
    <reaction evidence="9">
        <text>L-threonyl-[protein] + ATP = O-phospho-L-threonyl-[protein] + ADP + H(+)</text>
        <dbReference type="Rhea" id="RHEA:46608"/>
        <dbReference type="Rhea" id="RHEA-COMP:11060"/>
        <dbReference type="Rhea" id="RHEA-COMP:11605"/>
        <dbReference type="ChEBI" id="CHEBI:15378"/>
        <dbReference type="ChEBI" id="CHEBI:30013"/>
        <dbReference type="ChEBI" id="CHEBI:30616"/>
        <dbReference type="ChEBI" id="CHEBI:61977"/>
        <dbReference type="ChEBI" id="CHEBI:456216"/>
        <dbReference type="EC" id="2.7.11.1"/>
    </reaction>
</comment>
<accession>A0A7R9M0E8</accession>
<dbReference type="EMBL" id="CAJPVJ010003946">
    <property type="protein sequence ID" value="CAG2168129.1"/>
    <property type="molecule type" value="Genomic_DNA"/>
</dbReference>
<sequence length="533" mass="60259">MHPDFHPNIYGSVELENRSYIIGDDIPCISLKTLISDTGPLQESDVCTIGAQLVLAINHLHDNGLVHRCLNPDLISLDWRGRCRITDLSTCKQKGCAFELDVIKRLKYPFIAPEILKGETYEPSSDWWSLGCCLYQMLTGKALLSQHDSIDSLIKDISKDNCKEAINDIIRSPIDYPAHLSTNAFNILSAFLEKDPNKRLKWCKETGIKTIKEHPFFAGIDWEKMATSESVGTIQMDLSYSIWSAQQTKIEGVLGADYGSKWSNCYIIQHMKTGEEGVMKIVWKAEMRKTASGWKRVMNERLAWQKVSAHPYTVPLKGFFETEAAYCFVSEHIKDAVSLGVVMKSAPLPPDVAKYLSGQLVIVLNHLHANGVLHRSLSPDCMLVEKSGRLRLCDFESAKLCEFSCHPFGDCSYLAPEIIQGKEYGKEADWWAFGVILVEMLMGNTPLDIFCDKRHITDDCDIDTEFLLRVIESIPKMLTNVESIGAQNLLKELLVATPEHRLGFKRNAYNEIKSQPFFKSLLWPKLECPETDL</sequence>
<keyword evidence="6" id="KW-0418">Kinase</keyword>
<evidence type="ECO:0000256" key="1">
    <source>
        <dbReference type="ARBA" id="ARBA00012513"/>
    </source>
</evidence>
<comment type="catalytic activity">
    <reaction evidence="10">
        <text>L-seryl-[protein] + ATP = O-phospho-L-seryl-[protein] + ADP + H(+)</text>
        <dbReference type="Rhea" id="RHEA:17989"/>
        <dbReference type="Rhea" id="RHEA-COMP:9863"/>
        <dbReference type="Rhea" id="RHEA-COMP:11604"/>
        <dbReference type="ChEBI" id="CHEBI:15378"/>
        <dbReference type="ChEBI" id="CHEBI:29999"/>
        <dbReference type="ChEBI" id="CHEBI:30616"/>
        <dbReference type="ChEBI" id="CHEBI:83421"/>
        <dbReference type="ChEBI" id="CHEBI:456216"/>
        <dbReference type="EC" id="2.7.11.1"/>
    </reaction>
</comment>